<dbReference type="AlphaFoldDB" id="A0A137PFF2"/>
<dbReference type="EMBL" id="KQ964433">
    <property type="protein sequence ID" value="KXN73661.1"/>
    <property type="molecule type" value="Genomic_DNA"/>
</dbReference>
<feature type="transmembrane region" description="Helical" evidence="1">
    <location>
        <begin position="80"/>
        <end position="97"/>
    </location>
</feature>
<evidence type="ECO:0000313" key="2">
    <source>
        <dbReference type="EMBL" id="KXN73661.1"/>
    </source>
</evidence>
<keyword evidence="3" id="KW-1185">Reference proteome</keyword>
<reference evidence="2 3" key="1">
    <citation type="journal article" date="2015" name="Genome Biol. Evol.">
        <title>Phylogenomic analyses indicate that early fungi evolved digesting cell walls of algal ancestors of land plants.</title>
        <authorList>
            <person name="Chang Y."/>
            <person name="Wang S."/>
            <person name="Sekimoto S."/>
            <person name="Aerts A.L."/>
            <person name="Choi C."/>
            <person name="Clum A."/>
            <person name="LaButti K.M."/>
            <person name="Lindquist E.A."/>
            <person name="Yee Ngan C."/>
            <person name="Ohm R.A."/>
            <person name="Salamov A.A."/>
            <person name="Grigoriev I.V."/>
            <person name="Spatafora J.W."/>
            <person name="Berbee M.L."/>
        </authorList>
    </citation>
    <scope>NUCLEOTIDE SEQUENCE [LARGE SCALE GENOMIC DNA]</scope>
    <source>
        <strain evidence="2 3">NRRL 28638</strain>
    </source>
</reference>
<name>A0A137PFF2_CONC2</name>
<keyword evidence="1" id="KW-1133">Transmembrane helix</keyword>
<feature type="transmembrane region" description="Helical" evidence="1">
    <location>
        <begin position="47"/>
        <end position="74"/>
    </location>
</feature>
<evidence type="ECO:0000313" key="3">
    <source>
        <dbReference type="Proteomes" id="UP000070444"/>
    </source>
</evidence>
<dbReference type="Proteomes" id="UP000070444">
    <property type="component" value="Unassembled WGS sequence"/>
</dbReference>
<keyword evidence="1" id="KW-0472">Membrane</keyword>
<sequence length="106" mass="12631">MSKLWMKQFYPQPITQANSYSKYYFTTSRLLHTLVLLKDSIYSLLKYIYLFLLILISLCYFLCWTGSLLMEIILNRLKTLTFYLISNQVVFGILNFNKFKILNTST</sequence>
<accession>A0A137PFF2</accession>
<proteinExistence type="predicted"/>
<gene>
    <name evidence="2" type="ORF">CONCODRAFT_77238</name>
</gene>
<keyword evidence="1" id="KW-0812">Transmembrane</keyword>
<organism evidence="2 3">
    <name type="scientific">Conidiobolus coronatus (strain ATCC 28846 / CBS 209.66 / NRRL 28638)</name>
    <name type="common">Delacroixia coronata</name>
    <dbReference type="NCBI Taxonomy" id="796925"/>
    <lineage>
        <taxon>Eukaryota</taxon>
        <taxon>Fungi</taxon>
        <taxon>Fungi incertae sedis</taxon>
        <taxon>Zoopagomycota</taxon>
        <taxon>Entomophthoromycotina</taxon>
        <taxon>Entomophthoromycetes</taxon>
        <taxon>Entomophthorales</taxon>
        <taxon>Ancylistaceae</taxon>
        <taxon>Conidiobolus</taxon>
    </lineage>
</organism>
<evidence type="ECO:0000256" key="1">
    <source>
        <dbReference type="SAM" id="Phobius"/>
    </source>
</evidence>
<protein>
    <submittedName>
        <fullName evidence="2">Uncharacterized protein</fullName>
    </submittedName>
</protein>